<dbReference type="Proteomes" id="UP000637720">
    <property type="component" value="Unassembled WGS sequence"/>
</dbReference>
<comment type="caution">
    <text evidence="1">The sequence shown here is derived from an EMBL/GenBank/DDBJ whole genome shotgun (WGS) entry which is preliminary data.</text>
</comment>
<name>A0A8J3BAF7_9BACI</name>
<proteinExistence type="predicted"/>
<keyword evidence="2" id="KW-1185">Reference proteome</keyword>
<protein>
    <submittedName>
        <fullName evidence="1">Uncharacterized protein</fullName>
    </submittedName>
</protein>
<reference evidence="1" key="1">
    <citation type="journal article" date="2014" name="Int. J. Syst. Evol. Microbiol.">
        <title>Complete genome sequence of Corynebacterium casei LMG S-19264T (=DSM 44701T), isolated from a smear-ripened cheese.</title>
        <authorList>
            <consortium name="US DOE Joint Genome Institute (JGI-PGF)"/>
            <person name="Walter F."/>
            <person name="Albersmeier A."/>
            <person name="Kalinowski J."/>
            <person name="Ruckert C."/>
        </authorList>
    </citation>
    <scope>NUCLEOTIDE SEQUENCE</scope>
    <source>
        <strain evidence="1">JCM 14719</strain>
    </source>
</reference>
<dbReference type="AlphaFoldDB" id="A0A8J3BAF7"/>
<accession>A0A8J3BAF7</accession>
<reference evidence="1" key="2">
    <citation type="submission" date="2020-09" db="EMBL/GenBank/DDBJ databases">
        <authorList>
            <person name="Sun Q."/>
            <person name="Ohkuma M."/>
        </authorList>
    </citation>
    <scope>NUCLEOTIDE SEQUENCE</scope>
    <source>
        <strain evidence="1">JCM 14719</strain>
    </source>
</reference>
<sequence length="81" mass="9391">MIAQNRKLATINDSTLIVAVDIASQKHVARAINWRGHILGEPLIFDNRLEGFEVFLQWIRQLQAKHGLVDENEKIVHFKKF</sequence>
<organism evidence="1 2">
    <name type="scientific">Calditerricola satsumensis</name>
    <dbReference type="NCBI Taxonomy" id="373054"/>
    <lineage>
        <taxon>Bacteria</taxon>
        <taxon>Bacillati</taxon>
        <taxon>Bacillota</taxon>
        <taxon>Bacilli</taxon>
        <taxon>Bacillales</taxon>
        <taxon>Bacillaceae</taxon>
        <taxon>Calditerricola</taxon>
    </lineage>
</organism>
<gene>
    <name evidence="1" type="ORF">GCM10007043_18600</name>
</gene>
<dbReference type="RefSeq" id="WP_188817768.1">
    <property type="nucleotide sequence ID" value="NZ_BMOF01000042.1"/>
</dbReference>
<dbReference type="EMBL" id="BMOF01000042">
    <property type="protein sequence ID" value="GGK04810.1"/>
    <property type="molecule type" value="Genomic_DNA"/>
</dbReference>
<evidence type="ECO:0000313" key="1">
    <source>
        <dbReference type="EMBL" id="GGK04810.1"/>
    </source>
</evidence>
<evidence type="ECO:0000313" key="2">
    <source>
        <dbReference type="Proteomes" id="UP000637720"/>
    </source>
</evidence>